<feature type="domain" description="ANTAR" evidence="5">
    <location>
        <begin position="163"/>
        <end position="224"/>
    </location>
</feature>
<dbReference type="RefSeq" id="WP_231488392.1">
    <property type="nucleotide sequence ID" value="NZ_BAAAZO010000001.1"/>
</dbReference>
<proteinExistence type="predicted"/>
<evidence type="ECO:0000256" key="3">
    <source>
        <dbReference type="ARBA" id="ARBA00023015"/>
    </source>
</evidence>
<keyword evidence="7" id="KW-1185">Reference proteome</keyword>
<comment type="caution">
    <text evidence="6">The sequence shown here is derived from an EMBL/GenBank/DDBJ whole genome shotgun (WGS) entry which is preliminary data.</text>
</comment>
<dbReference type="Gene3D" id="3.30.450.40">
    <property type="match status" value="1"/>
</dbReference>
<evidence type="ECO:0000256" key="1">
    <source>
        <dbReference type="ARBA" id="ARBA00022679"/>
    </source>
</evidence>
<dbReference type="InterPro" id="IPR011006">
    <property type="entry name" value="CheY-like_superfamily"/>
</dbReference>
<name>A0ABP6YWR6_9ACTN</name>
<dbReference type="InterPro" id="IPR003018">
    <property type="entry name" value="GAF"/>
</dbReference>
<keyword evidence="3" id="KW-0805">Transcription regulation</keyword>
<evidence type="ECO:0000256" key="2">
    <source>
        <dbReference type="ARBA" id="ARBA00022777"/>
    </source>
</evidence>
<accession>A0ABP6YWR6</accession>
<dbReference type="SUPFAM" id="SSF55781">
    <property type="entry name" value="GAF domain-like"/>
    <property type="match status" value="1"/>
</dbReference>
<organism evidence="6 7">
    <name type="scientific">Kineosporia mesophila</name>
    <dbReference type="NCBI Taxonomy" id="566012"/>
    <lineage>
        <taxon>Bacteria</taxon>
        <taxon>Bacillati</taxon>
        <taxon>Actinomycetota</taxon>
        <taxon>Actinomycetes</taxon>
        <taxon>Kineosporiales</taxon>
        <taxon>Kineosporiaceae</taxon>
        <taxon>Kineosporia</taxon>
    </lineage>
</organism>
<keyword evidence="1" id="KW-0808">Transferase</keyword>
<dbReference type="Proteomes" id="UP001501074">
    <property type="component" value="Unassembled WGS sequence"/>
</dbReference>
<dbReference type="PROSITE" id="PS50921">
    <property type="entry name" value="ANTAR"/>
    <property type="match status" value="1"/>
</dbReference>
<evidence type="ECO:0000313" key="6">
    <source>
        <dbReference type="EMBL" id="GAA3593156.1"/>
    </source>
</evidence>
<dbReference type="SMART" id="SM01012">
    <property type="entry name" value="ANTAR"/>
    <property type="match status" value="1"/>
</dbReference>
<dbReference type="Pfam" id="PF13185">
    <property type="entry name" value="GAF_2"/>
    <property type="match status" value="1"/>
</dbReference>
<dbReference type="InterPro" id="IPR005561">
    <property type="entry name" value="ANTAR"/>
</dbReference>
<dbReference type="InterPro" id="IPR036388">
    <property type="entry name" value="WH-like_DNA-bd_sf"/>
</dbReference>
<keyword evidence="4" id="KW-0804">Transcription</keyword>
<evidence type="ECO:0000256" key="4">
    <source>
        <dbReference type="ARBA" id="ARBA00023163"/>
    </source>
</evidence>
<dbReference type="PIRSF" id="PIRSF036625">
    <property type="entry name" value="GAF_ANTAR"/>
    <property type="match status" value="1"/>
</dbReference>
<evidence type="ECO:0000313" key="7">
    <source>
        <dbReference type="Proteomes" id="UP001501074"/>
    </source>
</evidence>
<dbReference type="InterPro" id="IPR029016">
    <property type="entry name" value="GAF-like_dom_sf"/>
</dbReference>
<reference evidence="7" key="1">
    <citation type="journal article" date="2019" name="Int. J. Syst. Evol. Microbiol.">
        <title>The Global Catalogue of Microorganisms (GCM) 10K type strain sequencing project: providing services to taxonomists for standard genome sequencing and annotation.</title>
        <authorList>
            <consortium name="The Broad Institute Genomics Platform"/>
            <consortium name="The Broad Institute Genome Sequencing Center for Infectious Disease"/>
            <person name="Wu L."/>
            <person name="Ma J."/>
        </authorList>
    </citation>
    <scope>NUCLEOTIDE SEQUENCE [LARGE SCALE GENOMIC DNA]</scope>
    <source>
        <strain evidence="7">JCM 16902</strain>
    </source>
</reference>
<dbReference type="Pfam" id="PF03861">
    <property type="entry name" value="ANTAR"/>
    <property type="match status" value="1"/>
</dbReference>
<sequence>MSTLPTAVLTELLGIRFEGASLEELLRRYLEIAQAGVRGMDDVSVTLMRNDRPFTASYTSDLALAADELQYGFGYGPCLDAGSSGEVLRVEDMRAETRWPGYAESVVGEGILSAVSVPLPLQIDLIGALNWYGREPGVPEETVGAGIEIAGHIAVAIGNAVTYDDAARFAAEMQTAMASRAVIEQAKGVIMAQNRCGPDRAFEILRKASMGRNVKLRDLAQDIVKRIQTA</sequence>
<dbReference type="SUPFAM" id="SSF52172">
    <property type="entry name" value="CheY-like"/>
    <property type="match status" value="1"/>
</dbReference>
<protein>
    <submittedName>
        <fullName evidence="6">GAF and ANTAR domain-containing protein</fullName>
    </submittedName>
</protein>
<evidence type="ECO:0000259" key="5">
    <source>
        <dbReference type="PROSITE" id="PS50921"/>
    </source>
</evidence>
<gene>
    <name evidence="6" type="ORF">GCM10022223_05000</name>
</gene>
<dbReference type="EMBL" id="BAAAZO010000001">
    <property type="protein sequence ID" value="GAA3593156.1"/>
    <property type="molecule type" value="Genomic_DNA"/>
</dbReference>
<keyword evidence="2" id="KW-0418">Kinase</keyword>
<dbReference type="Gene3D" id="1.10.10.10">
    <property type="entry name" value="Winged helix-like DNA-binding domain superfamily/Winged helix DNA-binding domain"/>
    <property type="match status" value="1"/>
</dbReference>
<dbReference type="InterPro" id="IPR012074">
    <property type="entry name" value="GAF_ANTAR"/>
</dbReference>